<keyword evidence="2" id="KW-1185">Reference proteome</keyword>
<proteinExistence type="predicted"/>
<comment type="caution">
    <text evidence="1">The sequence shown here is derived from an EMBL/GenBank/DDBJ whole genome shotgun (WGS) entry which is preliminary data.</text>
</comment>
<sequence>LWHLAGTRGAKDKRFNTNNRKITEKDWDNFINSLNKDIERLGLNTIEINNKEQLNKCWNLWDNLIRSKANKHIPYSYTTTKEEENATPKAPAMIAEKINKRLNQITNLTDLQTQTIDTQNLEPVHFNCVKTPNELITEPEEIKNATHLHFISWMKANPYNEKEFKKWEGYYTLLPIVNKHTFSSLEDEISLAKL</sequence>
<accession>A0ABN7UPV9</accession>
<protein>
    <submittedName>
        <fullName evidence="1">7188_t:CDS:1</fullName>
    </submittedName>
</protein>
<evidence type="ECO:0000313" key="2">
    <source>
        <dbReference type="Proteomes" id="UP000789901"/>
    </source>
</evidence>
<dbReference type="Proteomes" id="UP000789901">
    <property type="component" value="Unassembled WGS sequence"/>
</dbReference>
<reference evidence="1 2" key="1">
    <citation type="submission" date="2021-06" db="EMBL/GenBank/DDBJ databases">
        <authorList>
            <person name="Kallberg Y."/>
            <person name="Tangrot J."/>
            <person name="Rosling A."/>
        </authorList>
    </citation>
    <scope>NUCLEOTIDE SEQUENCE [LARGE SCALE GENOMIC DNA]</scope>
    <source>
        <strain evidence="1 2">120-4 pot B 10/14</strain>
    </source>
</reference>
<feature type="non-terminal residue" evidence="1">
    <location>
        <position position="1"/>
    </location>
</feature>
<dbReference type="EMBL" id="CAJVQB010004408">
    <property type="protein sequence ID" value="CAG8634911.1"/>
    <property type="molecule type" value="Genomic_DNA"/>
</dbReference>
<evidence type="ECO:0000313" key="1">
    <source>
        <dbReference type="EMBL" id="CAG8634911.1"/>
    </source>
</evidence>
<organism evidence="1 2">
    <name type="scientific">Gigaspora margarita</name>
    <dbReference type="NCBI Taxonomy" id="4874"/>
    <lineage>
        <taxon>Eukaryota</taxon>
        <taxon>Fungi</taxon>
        <taxon>Fungi incertae sedis</taxon>
        <taxon>Mucoromycota</taxon>
        <taxon>Glomeromycotina</taxon>
        <taxon>Glomeromycetes</taxon>
        <taxon>Diversisporales</taxon>
        <taxon>Gigasporaceae</taxon>
        <taxon>Gigaspora</taxon>
    </lineage>
</organism>
<gene>
    <name evidence="1" type="ORF">GMARGA_LOCUS8533</name>
</gene>
<name>A0ABN7UPV9_GIGMA</name>